<dbReference type="Pfam" id="PF13624">
    <property type="entry name" value="SurA_N_3"/>
    <property type="match status" value="1"/>
</dbReference>
<dbReference type="SUPFAM" id="SSF109998">
    <property type="entry name" value="Triger factor/SurA peptide-binding domain-like"/>
    <property type="match status" value="1"/>
</dbReference>
<keyword evidence="1 3" id="KW-0413">Isomerase</keyword>
<dbReference type="GO" id="GO:0003755">
    <property type="term" value="F:peptidyl-prolyl cis-trans isomerase activity"/>
    <property type="evidence" value="ECO:0007669"/>
    <property type="project" value="UniProtKB-KW"/>
</dbReference>
<accession>A0A927C7H3</accession>
<dbReference type="AlphaFoldDB" id="A0A927C7H3"/>
<gene>
    <name evidence="3" type="ORF">IDH45_05350</name>
</gene>
<dbReference type="RefSeq" id="WP_190925386.1">
    <property type="nucleotide sequence ID" value="NZ_JACXJA010000005.1"/>
</dbReference>
<dbReference type="Proteomes" id="UP000639396">
    <property type="component" value="Unassembled WGS sequence"/>
</dbReference>
<dbReference type="EMBL" id="JACXJA010000005">
    <property type="protein sequence ID" value="MBD2861417.1"/>
    <property type="molecule type" value="Genomic_DNA"/>
</dbReference>
<evidence type="ECO:0000313" key="3">
    <source>
        <dbReference type="EMBL" id="MBD2861417.1"/>
    </source>
</evidence>
<dbReference type="InterPro" id="IPR050245">
    <property type="entry name" value="PrsA_foldase"/>
</dbReference>
<sequence>MRQQKQNKTWMITSLVLLVLLAGVSIYAFTKNGGGGDEAVASVNGVKIGKSELFDQLILNGGSQILDSMITEELIKQEAEKAGFKVTDADLEQELASFKKGFSSDEEFNMLLMQSGMTLDEVKNKFMPMQVRLRKILGPQITITDDDMKKYYEENKEMMATPEQVKASHILVATKEESEAILAQLKGGADFATLAKEKSTDPGSKEQGGDLDYFGKGMMVKEFEDAAFSLPVGELSNVVQTSHGFHIIKVTDKKAATTPTYDQKKDDIKEELTSQKIQELSGPWMEEIKGKAKIENKLQAS</sequence>
<comment type="caution">
    <text evidence="3">The sequence shown here is derived from an EMBL/GenBank/DDBJ whole genome shotgun (WGS) entry which is preliminary data.</text>
</comment>
<evidence type="ECO:0000259" key="2">
    <source>
        <dbReference type="PROSITE" id="PS50198"/>
    </source>
</evidence>
<dbReference type="Pfam" id="PF13616">
    <property type="entry name" value="Rotamase_3"/>
    <property type="match status" value="1"/>
</dbReference>
<dbReference type="Gene3D" id="3.10.50.40">
    <property type="match status" value="1"/>
</dbReference>
<organism evidence="3 4">
    <name type="scientific">Paenibacillus oceani</name>
    <dbReference type="NCBI Taxonomy" id="2772510"/>
    <lineage>
        <taxon>Bacteria</taxon>
        <taxon>Bacillati</taxon>
        <taxon>Bacillota</taxon>
        <taxon>Bacilli</taxon>
        <taxon>Bacillales</taxon>
        <taxon>Paenibacillaceae</taxon>
        <taxon>Paenibacillus</taxon>
    </lineage>
</organism>
<dbReference type="PANTHER" id="PTHR47245:SF2">
    <property type="entry name" value="PEPTIDYL-PROLYL CIS-TRANS ISOMERASE HP_0175-RELATED"/>
    <property type="match status" value="1"/>
</dbReference>
<reference evidence="3" key="1">
    <citation type="submission" date="2020-09" db="EMBL/GenBank/DDBJ databases">
        <title>A novel bacterium of genus Paenibacillus, isolated from South China Sea.</title>
        <authorList>
            <person name="Huang H."/>
            <person name="Mo K."/>
            <person name="Hu Y."/>
        </authorList>
    </citation>
    <scope>NUCLEOTIDE SEQUENCE</scope>
    <source>
        <strain evidence="3">IB182363</strain>
    </source>
</reference>
<protein>
    <submittedName>
        <fullName evidence="3">Peptidylprolyl isomerase</fullName>
    </submittedName>
</protein>
<dbReference type="InterPro" id="IPR000297">
    <property type="entry name" value="PPIase_PpiC"/>
</dbReference>
<evidence type="ECO:0000313" key="4">
    <source>
        <dbReference type="Proteomes" id="UP000639396"/>
    </source>
</evidence>
<dbReference type="InterPro" id="IPR027304">
    <property type="entry name" value="Trigger_fact/SurA_dom_sf"/>
</dbReference>
<dbReference type="SUPFAM" id="SSF54534">
    <property type="entry name" value="FKBP-like"/>
    <property type="match status" value="1"/>
</dbReference>
<proteinExistence type="predicted"/>
<dbReference type="PROSITE" id="PS50198">
    <property type="entry name" value="PPIC_PPIASE_2"/>
    <property type="match status" value="1"/>
</dbReference>
<dbReference type="PANTHER" id="PTHR47245">
    <property type="entry name" value="PEPTIDYLPROLYL ISOMERASE"/>
    <property type="match status" value="1"/>
</dbReference>
<name>A0A927C7H3_9BACL</name>
<evidence type="ECO:0000256" key="1">
    <source>
        <dbReference type="PROSITE-ProRule" id="PRU00278"/>
    </source>
</evidence>
<keyword evidence="4" id="KW-1185">Reference proteome</keyword>
<dbReference type="Gene3D" id="1.10.4030.10">
    <property type="entry name" value="Porin chaperone SurA, peptide-binding domain"/>
    <property type="match status" value="1"/>
</dbReference>
<feature type="domain" description="PpiC" evidence="2">
    <location>
        <begin position="162"/>
        <end position="252"/>
    </location>
</feature>
<keyword evidence="1" id="KW-0697">Rotamase</keyword>
<dbReference type="InterPro" id="IPR046357">
    <property type="entry name" value="PPIase_dom_sf"/>
</dbReference>